<dbReference type="EMBL" id="CAJNOK010057973">
    <property type="protein sequence ID" value="CAF1627918.1"/>
    <property type="molecule type" value="Genomic_DNA"/>
</dbReference>
<reference evidence="21" key="1">
    <citation type="submission" date="2021-02" db="EMBL/GenBank/DDBJ databases">
        <authorList>
            <person name="Nowell W R."/>
        </authorList>
    </citation>
    <scope>NUCLEOTIDE SEQUENCE</scope>
</reference>
<comment type="cofactor">
    <cofactor evidence="1">
        <name>Mn(2+)</name>
        <dbReference type="ChEBI" id="CHEBI:29035"/>
    </cofactor>
</comment>
<keyword evidence="14" id="KW-0325">Glycoprotein</keyword>
<evidence type="ECO:0000256" key="14">
    <source>
        <dbReference type="ARBA" id="ARBA00023180"/>
    </source>
</evidence>
<dbReference type="GO" id="GO:0046872">
    <property type="term" value="F:metal ion binding"/>
    <property type="evidence" value="ECO:0007669"/>
    <property type="project" value="UniProtKB-KW"/>
</dbReference>
<evidence type="ECO:0000256" key="18">
    <source>
        <dbReference type="ARBA" id="ARBA00032181"/>
    </source>
</evidence>
<evidence type="ECO:0000313" key="23">
    <source>
        <dbReference type="Proteomes" id="UP000677228"/>
    </source>
</evidence>
<dbReference type="Pfam" id="PF13896">
    <property type="entry name" value="Glyco_transf_49"/>
    <property type="match status" value="1"/>
</dbReference>
<evidence type="ECO:0000256" key="11">
    <source>
        <dbReference type="ARBA" id="ARBA00022989"/>
    </source>
</evidence>
<evidence type="ECO:0000256" key="8">
    <source>
        <dbReference type="ARBA" id="ARBA00022692"/>
    </source>
</evidence>
<dbReference type="GO" id="GO:0035269">
    <property type="term" value="P:protein O-linked glycosylation via mannose"/>
    <property type="evidence" value="ECO:0007669"/>
    <property type="project" value="TreeGrafter"/>
</dbReference>
<organism evidence="21 23">
    <name type="scientific">Didymodactylos carnosus</name>
    <dbReference type="NCBI Taxonomy" id="1234261"/>
    <lineage>
        <taxon>Eukaryota</taxon>
        <taxon>Metazoa</taxon>
        <taxon>Spiralia</taxon>
        <taxon>Gnathifera</taxon>
        <taxon>Rotifera</taxon>
        <taxon>Eurotatoria</taxon>
        <taxon>Bdelloidea</taxon>
        <taxon>Philodinida</taxon>
        <taxon>Philodinidae</taxon>
        <taxon>Didymodactylos</taxon>
    </lineage>
</organism>
<evidence type="ECO:0000256" key="4">
    <source>
        <dbReference type="ARBA" id="ARBA00008539"/>
    </source>
</evidence>
<evidence type="ECO:0000256" key="6">
    <source>
        <dbReference type="ARBA" id="ARBA00022676"/>
    </source>
</evidence>
<feature type="non-terminal residue" evidence="21">
    <location>
        <position position="1"/>
    </location>
</feature>
<dbReference type="AlphaFoldDB" id="A0A8S2G5S1"/>
<name>A0A8S2G5S1_9BILA</name>
<keyword evidence="13" id="KW-0472">Membrane</keyword>
<evidence type="ECO:0000256" key="19">
    <source>
        <dbReference type="ARBA" id="ARBA00033291"/>
    </source>
</evidence>
<evidence type="ECO:0000256" key="2">
    <source>
        <dbReference type="ARBA" id="ARBA00004323"/>
    </source>
</evidence>
<comment type="caution">
    <text evidence="21">The sequence shown here is derived from an EMBL/GenBank/DDBJ whole genome shotgun (WGS) entry which is preliminary data.</text>
</comment>
<keyword evidence="6" id="KW-0328">Glycosyltransferase</keyword>
<evidence type="ECO:0000313" key="21">
    <source>
        <dbReference type="EMBL" id="CAF1627918.1"/>
    </source>
</evidence>
<evidence type="ECO:0000256" key="12">
    <source>
        <dbReference type="ARBA" id="ARBA00023034"/>
    </source>
</evidence>
<dbReference type="PANTHER" id="PTHR46420:SF1">
    <property type="entry name" value="BETA-1,4-GLUCURONYLTRANSFERASE 1"/>
    <property type="match status" value="1"/>
</dbReference>
<evidence type="ECO:0000256" key="13">
    <source>
        <dbReference type="ARBA" id="ARBA00023136"/>
    </source>
</evidence>
<sequence>CCETYLAGYDYAVLNNVFLYRKGFFDKNEVQSTELIDDETSKLLYEQFKEDIRFRYPNASRKC</sequence>
<keyword evidence="15" id="KW-0464">Manganese</keyword>
<dbReference type="PANTHER" id="PTHR46420">
    <property type="entry name" value="BETA-1,4-GLUCURONYLTRANSFERASE 1"/>
    <property type="match status" value="1"/>
</dbReference>
<dbReference type="GO" id="GO:0015020">
    <property type="term" value="F:glucuronosyltransferase activity"/>
    <property type="evidence" value="ECO:0007669"/>
    <property type="project" value="InterPro"/>
</dbReference>
<evidence type="ECO:0000256" key="7">
    <source>
        <dbReference type="ARBA" id="ARBA00022679"/>
    </source>
</evidence>
<evidence type="ECO:0000256" key="1">
    <source>
        <dbReference type="ARBA" id="ARBA00001936"/>
    </source>
</evidence>
<keyword evidence="10" id="KW-0735">Signal-anchor</keyword>
<gene>
    <name evidence="21" type="ORF">OVA965_LOCUS43560</name>
    <name evidence="22" type="ORF">TMI583_LOCUS45876</name>
</gene>
<evidence type="ECO:0000256" key="15">
    <source>
        <dbReference type="ARBA" id="ARBA00023211"/>
    </source>
</evidence>
<keyword evidence="9" id="KW-0479">Metal-binding</keyword>
<evidence type="ECO:0000256" key="9">
    <source>
        <dbReference type="ARBA" id="ARBA00022723"/>
    </source>
</evidence>
<evidence type="ECO:0000256" key="3">
    <source>
        <dbReference type="ARBA" id="ARBA00004922"/>
    </source>
</evidence>
<dbReference type="EMBL" id="CAJOBA010083404">
    <property type="protein sequence ID" value="CAF4452154.1"/>
    <property type="molecule type" value="Genomic_DNA"/>
</dbReference>
<keyword evidence="7" id="KW-0808">Transferase</keyword>
<dbReference type="Proteomes" id="UP000677228">
    <property type="component" value="Unassembled WGS sequence"/>
</dbReference>
<proteinExistence type="inferred from homology"/>
<evidence type="ECO:0000256" key="10">
    <source>
        <dbReference type="ARBA" id="ARBA00022968"/>
    </source>
</evidence>
<dbReference type="Proteomes" id="UP000682733">
    <property type="component" value="Unassembled WGS sequence"/>
</dbReference>
<dbReference type="GO" id="GO:0000139">
    <property type="term" value="C:Golgi membrane"/>
    <property type="evidence" value="ECO:0007669"/>
    <property type="project" value="UniProtKB-SubCell"/>
</dbReference>
<keyword evidence="8" id="KW-0812">Transmembrane</keyword>
<keyword evidence="12" id="KW-0333">Golgi apparatus</keyword>
<evidence type="ECO:0000256" key="20">
    <source>
        <dbReference type="ARBA" id="ARBA00047852"/>
    </source>
</evidence>
<comment type="similarity">
    <text evidence="4">Belongs to the glycosyltransferase 49 family.</text>
</comment>
<evidence type="ECO:0000256" key="5">
    <source>
        <dbReference type="ARBA" id="ARBA00017962"/>
    </source>
</evidence>
<accession>A0A8S2G5S1</accession>
<comment type="catalytic activity">
    <reaction evidence="20">
        <text>3-O-[beta-D-Xyl-(1-&gt;4)-Rib-ol-P-Rib-ol-P-3-beta-D-GalNAc-(1-&gt;3)-beta-D-GlcNAc-(1-&gt;4)-(O-6-P-alpha-D-Man)]-Thr-[protein] + UDP-alpha-D-glucuronate = 3-O-[beta-D-GlcA-(1-&gt;3)-beta-D-Xyl-(1-&gt;4)-Rib-ol-P-Rib-ol-P-3-beta-D-GalNAc-(1-&gt;3)-beta-D-GlcNAc-(1-&gt;4)-(O-6-P-alpha-D-Man)]-Thr-[protein] + UDP + H(+)</text>
        <dbReference type="Rhea" id="RHEA:46860"/>
        <dbReference type="Rhea" id="RHEA-COMP:15023"/>
        <dbReference type="Rhea" id="RHEA-COMP:17482"/>
        <dbReference type="ChEBI" id="CHEBI:15378"/>
        <dbReference type="ChEBI" id="CHEBI:58052"/>
        <dbReference type="ChEBI" id="CHEBI:58223"/>
        <dbReference type="ChEBI" id="CHEBI:142405"/>
        <dbReference type="ChEBI" id="CHEBI:177336"/>
    </reaction>
</comment>
<comment type="pathway">
    <text evidence="3">Protein modification; protein glycosylation.</text>
</comment>
<evidence type="ECO:0000256" key="16">
    <source>
        <dbReference type="ARBA" id="ARBA00030723"/>
    </source>
</evidence>
<keyword evidence="11" id="KW-1133">Transmembrane helix</keyword>
<dbReference type="InterPro" id="IPR043189">
    <property type="entry name" value="B4GAT1"/>
</dbReference>
<evidence type="ECO:0000313" key="22">
    <source>
        <dbReference type="EMBL" id="CAF4452154.1"/>
    </source>
</evidence>
<comment type="subcellular location">
    <subcellularLocation>
        <location evidence="2">Golgi apparatus membrane</location>
        <topology evidence="2">Single-pass type II membrane protein</topology>
    </subcellularLocation>
</comment>
<evidence type="ECO:0000256" key="17">
    <source>
        <dbReference type="ARBA" id="ARBA00032175"/>
    </source>
</evidence>
<protein>
    <recommendedName>
        <fullName evidence="5">Beta-1,4-glucuronyltransferase 1</fullName>
    </recommendedName>
    <alternativeName>
        <fullName evidence="16">I-beta-1,3-N-acetylglucosaminyltransferase</fullName>
    </alternativeName>
    <alternativeName>
        <fullName evidence="19">N-acetyllactosaminide beta-1,3-N-acetylglucosaminyltransferase</fullName>
    </alternativeName>
    <alternativeName>
        <fullName evidence="17">Poly-N-acetyllactosamine extension enzyme</fullName>
    </alternativeName>
    <alternativeName>
        <fullName evidence="18">UDP-GlcNAc:betaGal beta-1,3-N-acetylglucosaminyltransferase 1</fullName>
    </alternativeName>
</protein>